<accession>A0ABY2BSJ7</accession>
<evidence type="ECO:0000313" key="1">
    <source>
        <dbReference type="EMBL" id="TCO27948.1"/>
    </source>
</evidence>
<protein>
    <recommendedName>
        <fullName evidence="3">DUF222 domain-containing protein</fullName>
    </recommendedName>
</protein>
<dbReference type="EMBL" id="SLWM01000003">
    <property type="protein sequence ID" value="TCO27948.1"/>
    <property type="molecule type" value="Genomic_DNA"/>
</dbReference>
<comment type="caution">
    <text evidence="1">The sequence shown here is derived from an EMBL/GenBank/DDBJ whole genome shotgun (WGS) entry which is preliminary data.</text>
</comment>
<evidence type="ECO:0008006" key="3">
    <source>
        <dbReference type="Google" id="ProtNLM"/>
    </source>
</evidence>
<proteinExistence type="predicted"/>
<evidence type="ECO:0000313" key="2">
    <source>
        <dbReference type="Proteomes" id="UP000295818"/>
    </source>
</evidence>
<keyword evidence="2" id="KW-1185">Reference proteome</keyword>
<dbReference type="Proteomes" id="UP000295818">
    <property type="component" value="Unassembled WGS sequence"/>
</dbReference>
<reference evidence="1 2" key="1">
    <citation type="journal article" date="2015" name="Stand. Genomic Sci.">
        <title>Genomic Encyclopedia of Bacterial and Archaeal Type Strains, Phase III: the genomes of soil and plant-associated and newly described type strains.</title>
        <authorList>
            <person name="Whitman W.B."/>
            <person name="Woyke T."/>
            <person name="Klenk H.P."/>
            <person name="Zhou Y."/>
            <person name="Lilburn T.G."/>
            <person name="Beck B.J."/>
            <person name="De Vos P."/>
            <person name="Vandamme P."/>
            <person name="Eisen J.A."/>
            <person name="Garrity G."/>
            <person name="Hugenholtz P."/>
            <person name="Kyrpides N.C."/>
        </authorList>
    </citation>
    <scope>NUCLEOTIDE SEQUENCE [LARGE SCALE GENOMIC DNA]</scope>
    <source>
        <strain evidence="1 2">VKM Ac-2538</strain>
    </source>
</reference>
<gene>
    <name evidence="1" type="ORF">EV644_103652</name>
</gene>
<organism evidence="1 2">
    <name type="scientific">Kribbella orskensis</name>
    <dbReference type="NCBI Taxonomy" id="2512216"/>
    <lineage>
        <taxon>Bacteria</taxon>
        <taxon>Bacillati</taxon>
        <taxon>Actinomycetota</taxon>
        <taxon>Actinomycetes</taxon>
        <taxon>Propionibacteriales</taxon>
        <taxon>Kribbellaceae</taxon>
        <taxon>Kribbella</taxon>
    </lineage>
</organism>
<name>A0ABY2BSJ7_9ACTN</name>
<dbReference type="RefSeq" id="WP_132191613.1">
    <property type="nucleotide sequence ID" value="NZ_SLWM01000003.1"/>
</dbReference>
<sequence length="98" mass="10749">MSFPLFLQSSAEQSGPIRLRPADITLNALFAELTEARSANQLERGAPRLGTAGGRRADRLLQSLEACAAALEDRNLPIPPSLRDELRLRRSLHATSRT</sequence>